<sequence>MNNAQNNPKTAQWQALSQAHHLAPFSDYKQLAEKGPRIITEAKGVHLWDSEGNKILDGMAGLWCVAIGYGREELVEAAATQMRQLPFYNTFFQTAHPPVLELAHAISQLAPAGMNHVFFTGSGSEGNDTMLRLVRHYWACKGQANKKIIIGRDNGYHGSTVAGASLGGMKFMHEQGDLPIPGIAHIPQPYWFGEGGDMAPEAFGIWAADQLEKKILELGEENVAAFIAEPIQGAGGVIIPPDSYWPRIKEILAKYDILFVADEVICGFGRTGEWFGSQYYDLKPDLMTIAKGLTSGYVPMGGLIVSDKVFEVIEAHGDFNHGFTYSGHPVAAAVGLENLRILKEEGIVERVKAETAPYLQKRLRELADHPLVGEVRGVGMLGAIELVQDKAMRKRFSGDVGVGMVCRGHCFNNGLIMRAVGDTMIIAPPLVISLAEIDELVEKARKCLDLTWEQVRSLA</sequence>
<dbReference type="Gene3D" id="3.90.1150.10">
    <property type="entry name" value="Aspartate Aminotransferase, domain 1"/>
    <property type="match status" value="1"/>
</dbReference>
<keyword evidence="4 8" id="KW-0808">Transferase</keyword>
<dbReference type="OrthoDB" id="9801052at2"/>
<dbReference type="InterPro" id="IPR015424">
    <property type="entry name" value="PyrdxlP-dep_Trfase"/>
</dbReference>
<dbReference type="PANTHER" id="PTHR43094:SF1">
    <property type="entry name" value="AMINOTRANSFERASE CLASS-III"/>
    <property type="match status" value="1"/>
</dbReference>
<evidence type="ECO:0000313" key="10">
    <source>
        <dbReference type="Proteomes" id="UP001278050"/>
    </source>
</evidence>
<dbReference type="NCBIfam" id="NF004767">
    <property type="entry name" value="PRK06105.1"/>
    <property type="match status" value="1"/>
</dbReference>
<evidence type="ECO:0000313" key="9">
    <source>
        <dbReference type="Proteomes" id="UP000182413"/>
    </source>
</evidence>
<dbReference type="Proteomes" id="UP000182413">
    <property type="component" value="Unassembled WGS sequence"/>
</dbReference>
<evidence type="ECO:0000313" key="8">
    <source>
        <dbReference type="EMBL" id="SDD16962.1"/>
    </source>
</evidence>
<evidence type="ECO:0000313" key="7">
    <source>
        <dbReference type="EMBL" id="MDX5991066.1"/>
    </source>
</evidence>
<reference evidence="7 10" key="2">
    <citation type="submission" date="2023-11" db="EMBL/GenBank/DDBJ databases">
        <title>MicrobeMod: A computational toolkit for identifying prokaryotic methylation and restriction-modification with nanopore sequencing.</title>
        <authorList>
            <person name="Crits-Christoph A."/>
            <person name="Kang S.C."/>
            <person name="Lee H."/>
            <person name="Ostrov N."/>
        </authorList>
    </citation>
    <scope>NUCLEOTIDE SEQUENCE [LARGE SCALE GENOMIC DNA]</scope>
    <source>
        <strain evidence="7 10">ATCC BAA-571</strain>
    </source>
</reference>
<name>A0A1G6SJ79_9GAMM</name>
<evidence type="ECO:0000256" key="1">
    <source>
        <dbReference type="ARBA" id="ARBA00001933"/>
    </source>
</evidence>
<dbReference type="GO" id="GO:0008483">
    <property type="term" value="F:transaminase activity"/>
    <property type="evidence" value="ECO:0007669"/>
    <property type="project" value="UniProtKB-KW"/>
</dbReference>
<dbReference type="PANTHER" id="PTHR43094">
    <property type="entry name" value="AMINOTRANSFERASE"/>
    <property type="match status" value="1"/>
</dbReference>
<dbReference type="GO" id="GO:0030170">
    <property type="term" value="F:pyridoxal phosphate binding"/>
    <property type="evidence" value="ECO:0007669"/>
    <property type="project" value="InterPro"/>
</dbReference>
<dbReference type="FunFam" id="3.40.640.10:FF:000014">
    <property type="entry name" value="Adenosylmethionine-8-amino-7-oxononanoate aminotransferase, probable"/>
    <property type="match status" value="1"/>
</dbReference>
<protein>
    <submittedName>
        <fullName evidence="7">Aspartate aminotransferase family protein</fullName>
    </submittedName>
    <submittedName>
        <fullName evidence="8">Putrescine aminotransferase</fullName>
    </submittedName>
</protein>
<comment type="similarity">
    <text evidence="2 6">Belongs to the class-III pyridoxal-phosphate-dependent aminotransferase family.</text>
</comment>
<comment type="cofactor">
    <cofactor evidence="1">
        <name>pyridoxal 5'-phosphate</name>
        <dbReference type="ChEBI" id="CHEBI:597326"/>
    </cofactor>
</comment>
<dbReference type="InterPro" id="IPR015422">
    <property type="entry name" value="PyrdxlP-dep_Trfase_small"/>
</dbReference>
<dbReference type="SUPFAM" id="SSF53383">
    <property type="entry name" value="PLP-dependent transferases"/>
    <property type="match status" value="1"/>
</dbReference>
<evidence type="ECO:0000256" key="4">
    <source>
        <dbReference type="ARBA" id="ARBA00022679"/>
    </source>
</evidence>
<dbReference type="CDD" id="cd00610">
    <property type="entry name" value="OAT_like"/>
    <property type="match status" value="1"/>
</dbReference>
<dbReference type="Proteomes" id="UP001278050">
    <property type="component" value="Unassembled WGS sequence"/>
</dbReference>
<dbReference type="PROSITE" id="PS00600">
    <property type="entry name" value="AA_TRANSFER_CLASS_3"/>
    <property type="match status" value="1"/>
</dbReference>
<dbReference type="Pfam" id="PF00202">
    <property type="entry name" value="Aminotran_3"/>
    <property type="match status" value="1"/>
</dbReference>
<keyword evidence="3 8" id="KW-0032">Aminotransferase</keyword>
<dbReference type="InterPro" id="IPR005814">
    <property type="entry name" value="Aminotrans_3"/>
</dbReference>
<proteinExistence type="inferred from homology"/>
<dbReference type="RefSeq" id="WP_074674867.1">
    <property type="nucleotide sequence ID" value="NZ_CBCSET010000001.1"/>
</dbReference>
<evidence type="ECO:0000256" key="3">
    <source>
        <dbReference type="ARBA" id="ARBA00022576"/>
    </source>
</evidence>
<dbReference type="InterPro" id="IPR015421">
    <property type="entry name" value="PyrdxlP-dep_Trfase_major"/>
</dbReference>
<dbReference type="EMBL" id="JAWXXP010000001">
    <property type="protein sequence ID" value="MDX5991066.1"/>
    <property type="molecule type" value="Genomic_DNA"/>
</dbReference>
<dbReference type="AlphaFoldDB" id="A0A1G6SJ79"/>
<dbReference type="EMBL" id="FNAE01000001">
    <property type="protein sequence ID" value="SDD16962.1"/>
    <property type="molecule type" value="Genomic_DNA"/>
</dbReference>
<gene>
    <name evidence="8" type="ORF">SAMN05216575_1013</name>
    <name evidence="7" type="ORF">SIM71_03245</name>
</gene>
<dbReference type="NCBIfam" id="NF005682">
    <property type="entry name" value="PRK07480.1"/>
    <property type="match status" value="1"/>
</dbReference>
<dbReference type="InterPro" id="IPR049704">
    <property type="entry name" value="Aminotrans_3_PPA_site"/>
</dbReference>
<reference evidence="8 9" key="1">
    <citation type="submission" date="2016-10" db="EMBL/GenBank/DDBJ databases">
        <authorList>
            <person name="de Groot N.N."/>
        </authorList>
    </citation>
    <scope>NUCLEOTIDE SEQUENCE [LARGE SCALE GENOMIC DNA]</scope>
    <source>
        <strain evidence="8 9">JCM 10630</strain>
    </source>
</reference>
<dbReference type="PIRSF" id="PIRSF000521">
    <property type="entry name" value="Transaminase_4ab_Lys_Orn"/>
    <property type="match status" value="1"/>
</dbReference>
<evidence type="ECO:0000256" key="5">
    <source>
        <dbReference type="ARBA" id="ARBA00022898"/>
    </source>
</evidence>
<accession>A0A1G6SJ79</accession>
<evidence type="ECO:0000256" key="2">
    <source>
        <dbReference type="ARBA" id="ARBA00008954"/>
    </source>
</evidence>
<organism evidence="8 9">
    <name type="scientific">Ectopseudomonas alcaliphila</name>
    <dbReference type="NCBI Taxonomy" id="101564"/>
    <lineage>
        <taxon>Bacteria</taxon>
        <taxon>Pseudomonadati</taxon>
        <taxon>Pseudomonadota</taxon>
        <taxon>Gammaproteobacteria</taxon>
        <taxon>Pseudomonadales</taxon>
        <taxon>Pseudomonadaceae</taxon>
        <taxon>Ectopseudomonas</taxon>
    </lineage>
</organism>
<keyword evidence="5 6" id="KW-0663">Pyridoxal phosphate</keyword>
<keyword evidence="10" id="KW-1185">Reference proteome</keyword>
<dbReference type="Gene3D" id="3.40.640.10">
    <property type="entry name" value="Type I PLP-dependent aspartate aminotransferase-like (Major domain)"/>
    <property type="match status" value="1"/>
</dbReference>
<evidence type="ECO:0000256" key="6">
    <source>
        <dbReference type="RuleBase" id="RU003560"/>
    </source>
</evidence>